<feature type="region of interest" description="Disordered" evidence="1">
    <location>
        <begin position="48"/>
        <end position="90"/>
    </location>
</feature>
<accession>A0A9P6R7J1</accession>
<name>A0A9P6R7J1_9FUNG</name>
<evidence type="ECO:0000256" key="1">
    <source>
        <dbReference type="SAM" id="MobiDB-lite"/>
    </source>
</evidence>
<proteinExistence type="predicted"/>
<dbReference type="AlphaFoldDB" id="A0A9P6R7J1"/>
<dbReference type="OrthoDB" id="2447204at2759"/>
<feature type="region of interest" description="Disordered" evidence="1">
    <location>
        <begin position="135"/>
        <end position="156"/>
    </location>
</feature>
<dbReference type="EMBL" id="JAAAIP010000640">
    <property type="protein sequence ID" value="KAG0314143.1"/>
    <property type="molecule type" value="Genomic_DNA"/>
</dbReference>
<reference evidence="2" key="1">
    <citation type="journal article" date="2020" name="Fungal Divers.">
        <title>Resolving the Mortierellaceae phylogeny through synthesis of multi-gene phylogenetics and phylogenomics.</title>
        <authorList>
            <person name="Vandepol N."/>
            <person name="Liber J."/>
            <person name="Desiro A."/>
            <person name="Na H."/>
            <person name="Kennedy M."/>
            <person name="Barry K."/>
            <person name="Grigoriev I.V."/>
            <person name="Miller A.N."/>
            <person name="O'Donnell K."/>
            <person name="Stajich J.E."/>
            <person name="Bonito G."/>
        </authorList>
    </citation>
    <scope>NUCLEOTIDE SEQUENCE</scope>
    <source>
        <strain evidence="2">REB-010B</strain>
    </source>
</reference>
<evidence type="ECO:0000313" key="2">
    <source>
        <dbReference type="EMBL" id="KAG0314143.1"/>
    </source>
</evidence>
<protein>
    <submittedName>
        <fullName evidence="2">Uncharacterized protein</fullName>
    </submittedName>
</protein>
<organism evidence="2 3">
    <name type="scientific">Dissophora globulifera</name>
    <dbReference type="NCBI Taxonomy" id="979702"/>
    <lineage>
        <taxon>Eukaryota</taxon>
        <taxon>Fungi</taxon>
        <taxon>Fungi incertae sedis</taxon>
        <taxon>Mucoromycota</taxon>
        <taxon>Mortierellomycotina</taxon>
        <taxon>Mortierellomycetes</taxon>
        <taxon>Mortierellales</taxon>
        <taxon>Mortierellaceae</taxon>
        <taxon>Dissophora</taxon>
    </lineage>
</organism>
<keyword evidence="3" id="KW-1185">Reference proteome</keyword>
<sequence>RLSATLAVTTLPALASLGHYSAGLQSLPLQQQPLHAQHQQYPQATAGNNHQQQMMPNGYRSSSPLPPSPLLPSPTHHSPQPPSPLELSLSINTNFGNLNSSHHNLPSLFDSSLTMSAQQHQRQQEQQMATRVSVGTSTSPQMGSESNTATNLDPPLVITTTNEDGNEVGFYYAVPTVYLNPAYNDADLFQDCEDFVWIENLFEDPSLEEEAANMGSMSVAATAGSFATGVDNVSQGMGGIDSSAETTGAIANGANDDIQMMSTDTTFGTVNDSIMHQHEPQPPSWMGQGYTPTMQG</sequence>
<feature type="non-terminal residue" evidence="2">
    <location>
        <position position="1"/>
    </location>
</feature>
<dbReference type="Proteomes" id="UP000738325">
    <property type="component" value="Unassembled WGS sequence"/>
</dbReference>
<gene>
    <name evidence="2" type="ORF">BGZ99_008341</name>
</gene>
<feature type="compositionally biased region" description="Polar residues" evidence="1">
    <location>
        <begin position="135"/>
        <end position="151"/>
    </location>
</feature>
<comment type="caution">
    <text evidence="2">The sequence shown here is derived from an EMBL/GenBank/DDBJ whole genome shotgun (WGS) entry which is preliminary data.</text>
</comment>
<evidence type="ECO:0000313" key="3">
    <source>
        <dbReference type="Proteomes" id="UP000738325"/>
    </source>
</evidence>